<evidence type="ECO:0000313" key="1">
    <source>
        <dbReference type="EMBL" id="RCN29349.1"/>
    </source>
</evidence>
<dbReference type="EMBL" id="JOJR01002002">
    <property type="protein sequence ID" value="RCN29349.1"/>
    <property type="molecule type" value="Genomic_DNA"/>
</dbReference>
<accession>A0A368FEA0</accession>
<name>A0A368FEA0_ANCCA</name>
<gene>
    <name evidence="1" type="ORF">ANCCAN_24894</name>
</gene>
<dbReference type="Proteomes" id="UP000252519">
    <property type="component" value="Unassembled WGS sequence"/>
</dbReference>
<evidence type="ECO:0008006" key="3">
    <source>
        <dbReference type="Google" id="ProtNLM"/>
    </source>
</evidence>
<evidence type="ECO:0000313" key="2">
    <source>
        <dbReference type="Proteomes" id="UP000252519"/>
    </source>
</evidence>
<comment type="caution">
    <text evidence="1">The sequence shown here is derived from an EMBL/GenBank/DDBJ whole genome shotgun (WGS) entry which is preliminary data.</text>
</comment>
<proteinExistence type="predicted"/>
<dbReference type="AlphaFoldDB" id="A0A368FEA0"/>
<sequence>MLRAIEIINKVVKTNDTRVNSLIFISAQQDTSDLPHFKPKDCLKKVIAVGFNGTDLGKVVENVTGEAISISYNFSEHDARNVIDALLKEF</sequence>
<organism evidence="1 2">
    <name type="scientific">Ancylostoma caninum</name>
    <name type="common">Dog hookworm</name>
    <dbReference type="NCBI Taxonomy" id="29170"/>
    <lineage>
        <taxon>Eukaryota</taxon>
        <taxon>Metazoa</taxon>
        <taxon>Ecdysozoa</taxon>
        <taxon>Nematoda</taxon>
        <taxon>Chromadorea</taxon>
        <taxon>Rhabditida</taxon>
        <taxon>Rhabditina</taxon>
        <taxon>Rhabditomorpha</taxon>
        <taxon>Strongyloidea</taxon>
        <taxon>Ancylostomatidae</taxon>
        <taxon>Ancylostomatinae</taxon>
        <taxon>Ancylostoma</taxon>
    </lineage>
</organism>
<dbReference type="OrthoDB" id="5871855at2759"/>
<keyword evidence="2" id="KW-1185">Reference proteome</keyword>
<reference evidence="1 2" key="1">
    <citation type="submission" date="2014-10" db="EMBL/GenBank/DDBJ databases">
        <title>Draft genome of the hookworm Ancylostoma caninum.</title>
        <authorList>
            <person name="Mitreva M."/>
        </authorList>
    </citation>
    <scope>NUCLEOTIDE SEQUENCE [LARGE SCALE GENOMIC DNA]</scope>
    <source>
        <strain evidence="1 2">Baltimore</strain>
    </source>
</reference>
<protein>
    <recommendedName>
        <fullName evidence="3">VWFA domain-containing protein</fullName>
    </recommendedName>
</protein>